<organism evidence="1 2">
    <name type="scientific">Araneus ventricosus</name>
    <name type="common">Orbweaver spider</name>
    <name type="synonym">Epeira ventricosa</name>
    <dbReference type="NCBI Taxonomy" id="182803"/>
    <lineage>
        <taxon>Eukaryota</taxon>
        <taxon>Metazoa</taxon>
        <taxon>Ecdysozoa</taxon>
        <taxon>Arthropoda</taxon>
        <taxon>Chelicerata</taxon>
        <taxon>Arachnida</taxon>
        <taxon>Araneae</taxon>
        <taxon>Araneomorphae</taxon>
        <taxon>Entelegynae</taxon>
        <taxon>Araneoidea</taxon>
        <taxon>Araneidae</taxon>
        <taxon>Araneus</taxon>
    </lineage>
</organism>
<sequence length="92" mass="10264">MACIEPIRGLFWNCHFEPWSDDECDTRVNAPSSSLHSTPAEGYFILYKFKHQACIFYGSSVESGLDPPATKPRLCHEVVLKKTVTSTGEGNL</sequence>
<protein>
    <submittedName>
        <fullName evidence="1">Uncharacterized protein</fullName>
    </submittedName>
</protein>
<gene>
    <name evidence="1" type="ORF">AVEN_71453_1</name>
</gene>
<evidence type="ECO:0000313" key="1">
    <source>
        <dbReference type="EMBL" id="GBM08013.1"/>
    </source>
</evidence>
<dbReference type="Proteomes" id="UP000499080">
    <property type="component" value="Unassembled WGS sequence"/>
</dbReference>
<accession>A0A4Y2CUF7</accession>
<proteinExistence type="predicted"/>
<reference evidence="1 2" key="1">
    <citation type="journal article" date="2019" name="Sci. Rep.">
        <title>Orb-weaving spider Araneus ventricosus genome elucidates the spidroin gene catalogue.</title>
        <authorList>
            <person name="Kono N."/>
            <person name="Nakamura H."/>
            <person name="Ohtoshi R."/>
            <person name="Moran D.A.P."/>
            <person name="Shinohara A."/>
            <person name="Yoshida Y."/>
            <person name="Fujiwara M."/>
            <person name="Mori M."/>
            <person name="Tomita M."/>
            <person name="Arakawa K."/>
        </authorList>
    </citation>
    <scope>NUCLEOTIDE SEQUENCE [LARGE SCALE GENOMIC DNA]</scope>
</reference>
<dbReference type="AlphaFoldDB" id="A0A4Y2CUF7"/>
<name>A0A4Y2CUF7_ARAVE</name>
<keyword evidence="2" id="KW-1185">Reference proteome</keyword>
<dbReference type="EMBL" id="BGPR01000250">
    <property type="protein sequence ID" value="GBM08013.1"/>
    <property type="molecule type" value="Genomic_DNA"/>
</dbReference>
<evidence type="ECO:0000313" key="2">
    <source>
        <dbReference type="Proteomes" id="UP000499080"/>
    </source>
</evidence>
<comment type="caution">
    <text evidence="1">The sequence shown here is derived from an EMBL/GenBank/DDBJ whole genome shotgun (WGS) entry which is preliminary data.</text>
</comment>